<evidence type="ECO:0000256" key="9">
    <source>
        <dbReference type="ARBA" id="ARBA00023006"/>
    </source>
</evidence>
<evidence type="ECO:0000256" key="11">
    <source>
        <dbReference type="ARBA" id="ARBA00047899"/>
    </source>
</evidence>
<evidence type="ECO:0000256" key="3">
    <source>
        <dbReference type="ARBA" id="ARBA00012513"/>
    </source>
</evidence>
<keyword evidence="8 13" id="KW-0067">ATP-binding</keyword>
<dbReference type="AlphaFoldDB" id="A0A9P6VHY3"/>
<evidence type="ECO:0000313" key="18">
    <source>
        <dbReference type="Proteomes" id="UP000785200"/>
    </source>
</evidence>
<keyword evidence="7" id="KW-0418">Kinase</keyword>
<feature type="region of interest" description="Disordered" evidence="14">
    <location>
        <begin position="724"/>
        <end position="789"/>
    </location>
</feature>
<evidence type="ECO:0000256" key="7">
    <source>
        <dbReference type="ARBA" id="ARBA00022777"/>
    </source>
</evidence>
<keyword evidence="18" id="KW-1185">Reference proteome</keyword>
<dbReference type="InterPro" id="IPR008984">
    <property type="entry name" value="SMAD_FHA_dom_sf"/>
</dbReference>
<dbReference type="EMBL" id="VNKQ01000011">
    <property type="protein sequence ID" value="KAG0648048.1"/>
    <property type="molecule type" value="Genomic_DNA"/>
</dbReference>
<comment type="catalytic activity">
    <reaction evidence="11">
        <text>L-threonyl-[protein] + ATP = O-phospho-L-threonyl-[protein] + ADP + H(+)</text>
        <dbReference type="Rhea" id="RHEA:46608"/>
        <dbReference type="Rhea" id="RHEA-COMP:11060"/>
        <dbReference type="Rhea" id="RHEA-COMP:11605"/>
        <dbReference type="ChEBI" id="CHEBI:15378"/>
        <dbReference type="ChEBI" id="CHEBI:30013"/>
        <dbReference type="ChEBI" id="CHEBI:30616"/>
        <dbReference type="ChEBI" id="CHEBI:61977"/>
        <dbReference type="ChEBI" id="CHEBI:456216"/>
        <dbReference type="EC" id="2.7.11.1"/>
    </reaction>
</comment>
<dbReference type="GO" id="GO:0005829">
    <property type="term" value="C:cytosol"/>
    <property type="evidence" value="ECO:0007669"/>
    <property type="project" value="TreeGrafter"/>
</dbReference>
<comment type="caution">
    <text evidence="17">The sequence shown here is derived from an EMBL/GenBank/DDBJ whole genome shotgun (WGS) entry which is preliminary data.</text>
</comment>
<dbReference type="SMART" id="SM00220">
    <property type="entry name" value="S_TKc"/>
    <property type="match status" value="1"/>
</dbReference>
<dbReference type="GO" id="GO:0004674">
    <property type="term" value="F:protein serine/threonine kinase activity"/>
    <property type="evidence" value="ECO:0007669"/>
    <property type="project" value="UniProtKB-KW"/>
</dbReference>
<evidence type="ECO:0000256" key="13">
    <source>
        <dbReference type="PROSITE-ProRule" id="PRU10141"/>
    </source>
</evidence>
<dbReference type="EC" id="2.7.11.1" evidence="3"/>
<dbReference type="InterPro" id="IPR045269">
    <property type="entry name" value="Atg1-like"/>
</dbReference>
<reference evidence="17" key="1">
    <citation type="submission" date="2019-07" db="EMBL/GenBank/DDBJ databases">
        <title>Hyphodiscus hymeniophilus genome sequencing and assembly.</title>
        <authorList>
            <person name="Kramer G."/>
            <person name="Nodwell J."/>
        </authorList>
    </citation>
    <scope>NUCLEOTIDE SEQUENCE</scope>
    <source>
        <strain evidence="17">ATCC 34498</strain>
    </source>
</reference>
<dbReference type="PROSITE" id="PS50006">
    <property type="entry name" value="FHA_DOMAIN"/>
    <property type="match status" value="1"/>
</dbReference>
<dbReference type="PROSITE" id="PS50011">
    <property type="entry name" value="PROTEIN_KINASE_DOM"/>
    <property type="match status" value="1"/>
</dbReference>
<name>A0A9P6VHY3_9HELO</name>
<dbReference type="Pfam" id="PF00069">
    <property type="entry name" value="Pkinase"/>
    <property type="match status" value="1"/>
</dbReference>
<dbReference type="InterPro" id="IPR011009">
    <property type="entry name" value="Kinase-like_dom_sf"/>
</dbReference>
<dbReference type="Pfam" id="PF00498">
    <property type="entry name" value="FHA"/>
    <property type="match status" value="1"/>
</dbReference>
<evidence type="ECO:0000256" key="4">
    <source>
        <dbReference type="ARBA" id="ARBA00022527"/>
    </source>
</evidence>
<dbReference type="Proteomes" id="UP000785200">
    <property type="component" value="Unassembled WGS sequence"/>
</dbReference>
<evidence type="ECO:0000259" key="15">
    <source>
        <dbReference type="PROSITE" id="PS50006"/>
    </source>
</evidence>
<dbReference type="Gene3D" id="2.60.200.20">
    <property type="match status" value="1"/>
</dbReference>
<evidence type="ECO:0000256" key="6">
    <source>
        <dbReference type="ARBA" id="ARBA00022741"/>
    </source>
</evidence>
<dbReference type="PANTHER" id="PTHR24348">
    <property type="entry name" value="SERINE/THREONINE-PROTEIN KINASE UNC-51-RELATED"/>
    <property type="match status" value="1"/>
</dbReference>
<evidence type="ECO:0000256" key="12">
    <source>
        <dbReference type="ARBA" id="ARBA00048679"/>
    </source>
</evidence>
<feature type="domain" description="Protein kinase" evidence="16">
    <location>
        <begin position="322"/>
        <end position="601"/>
    </location>
</feature>
<dbReference type="GO" id="GO:0005524">
    <property type="term" value="F:ATP binding"/>
    <property type="evidence" value="ECO:0007669"/>
    <property type="project" value="UniProtKB-UniRule"/>
</dbReference>
<feature type="region of interest" description="Disordered" evidence="14">
    <location>
        <begin position="803"/>
        <end position="862"/>
    </location>
</feature>
<feature type="domain" description="FHA" evidence="15">
    <location>
        <begin position="155"/>
        <end position="209"/>
    </location>
</feature>
<feature type="region of interest" description="Disordered" evidence="14">
    <location>
        <begin position="1209"/>
        <end position="1248"/>
    </location>
</feature>
<dbReference type="SUPFAM" id="SSF56112">
    <property type="entry name" value="Protein kinase-like (PK-like)"/>
    <property type="match status" value="1"/>
</dbReference>
<comment type="catalytic activity">
    <reaction evidence="12">
        <text>L-seryl-[protein] + ATP = O-phospho-L-seryl-[protein] + ADP + H(+)</text>
        <dbReference type="Rhea" id="RHEA:17989"/>
        <dbReference type="Rhea" id="RHEA-COMP:9863"/>
        <dbReference type="Rhea" id="RHEA-COMP:11604"/>
        <dbReference type="ChEBI" id="CHEBI:15378"/>
        <dbReference type="ChEBI" id="CHEBI:29999"/>
        <dbReference type="ChEBI" id="CHEBI:30616"/>
        <dbReference type="ChEBI" id="CHEBI:83421"/>
        <dbReference type="ChEBI" id="CHEBI:456216"/>
        <dbReference type="EC" id="2.7.11.1"/>
    </reaction>
</comment>
<dbReference type="GO" id="GO:0010506">
    <property type="term" value="P:regulation of autophagy"/>
    <property type="evidence" value="ECO:0007669"/>
    <property type="project" value="InterPro"/>
</dbReference>
<dbReference type="InterPro" id="IPR000719">
    <property type="entry name" value="Prot_kinase_dom"/>
</dbReference>
<dbReference type="GO" id="GO:0000045">
    <property type="term" value="P:autophagosome assembly"/>
    <property type="evidence" value="ECO:0007669"/>
    <property type="project" value="TreeGrafter"/>
</dbReference>
<dbReference type="InterPro" id="IPR000253">
    <property type="entry name" value="FHA_dom"/>
</dbReference>
<dbReference type="GO" id="GO:0034045">
    <property type="term" value="C:phagophore assembly site membrane"/>
    <property type="evidence" value="ECO:0007669"/>
    <property type="project" value="UniProtKB-SubCell"/>
</dbReference>
<comment type="subcellular location">
    <subcellularLocation>
        <location evidence="1">Preautophagosomal structure membrane</location>
        <topology evidence="1">Peripheral membrane protein</topology>
    </subcellularLocation>
</comment>
<dbReference type="OrthoDB" id="504170at2759"/>
<evidence type="ECO:0000256" key="2">
    <source>
        <dbReference type="ARBA" id="ARBA00005575"/>
    </source>
</evidence>
<evidence type="ECO:0000256" key="14">
    <source>
        <dbReference type="SAM" id="MobiDB-lite"/>
    </source>
</evidence>
<keyword evidence="5" id="KW-0808">Transferase</keyword>
<evidence type="ECO:0000256" key="5">
    <source>
        <dbReference type="ARBA" id="ARBA00022679"/>
    </source>
</evidence>
<sequence>MEEDEATQTGQLVNYSLSYNLLQIATWQQDAVPTSAASILRTPGSEPYAYELVATQQVIDPRRLGQANSGLNNEDLADIFCILHPSSLPAHKSAALIRELTPQHTISTQDGVKIRERDSNSENEPGTFELAAQGLTSCDIVLRLSAKLKNTSGGYLFGRNKQRCDFVLGRDDEVKRVSNIHFRIYINEYGTIMLEDQSTNGTAVDGILLRAKDKENGRDYRHTLEQGSIIVLTMTPPEEDFRFIVRIPQRDEESDMVYRQNLTNYFHRIQNANLERQRQTRGIGPHPHEPPNIFATPDAGTPDPSMSSVGRYFKEWRGGSKYNKVGTIGKGAFAVVYKMTAKFDGVPYAAKELEKRRFMKNGILDQKVDNEMRIMQRIKHYVEHIDWEEYLYIIMEYIPGGDLGSLIHRRGHLPESDVNTMASQLLSALKYLHSGGITHRDVKPDNILIFNFSPFHVKLTDFGLSKMVDSEETFLRTFCGTLLYCAPEVYSEYREYDHAGRRNPRGIPKKSLPPQRYDDAVDIWSLAGVLFYTLCGSPPYPVKNGTTYQELLNHIMTQPLDIRPLQQFDVSENGIKFVRSMLHTRPEHRATLEELENSIWLGGEGSLEMSIEDDEVDMIGDDCVDPQLQNEASQLSINDEQFHQIDDSQDTGDVQGVSDLTEIRRVIPSSFNSDDNSNESFGFANAPIANGRLFGEVTALASSGALDIGALLPTPVNHFKHDAPSAEEFSQDGKCTQSDPSIHSPRIKNGTQYPQSAAVTMAMPPPPPPTYDKTVNNSEADERATRSSSLMGAESLVGHLNMHSPAAATSPPGAPTPPAMTAHDTNVSLRRPREDDEEETINQPWRPHDLPPKKRRRSQREIDMVLPPSVFWDPKDRSTHHNNYPPMSVIDLQNYKKYAEGKGELFEPGQKTFDTTMLSFRGSRSPSLEPDTRARSEPIREGRRLLMKRDERNLGSGLAEKLKTIEPRLLSERDYIMPATARGSDEPPDLTMSNDQIDVTLVDNQTDVTMANDTISAQQPVVGNDFQPPKRILAKLLATSDSCLPTFNLNITDNFTSWGRGFKNTARFANGQDTRVPKYAFKMLLFKRGVYRPASLLDSNDEQMTFYISTKSSVGIKVNGILLESVDSKGPLTPSRFWAELRHGDVLTVWWSDVQRRCTRFRFECYWGNSKTPRQEGQPFQILPGGDLVDEIEDACSAQERIMLGELERREEENQKNQETRRHEQHQKVDVNQSFARRPASAHLPRLL</sequence>
<evidence type="ECO:0000259" key="16">
    <source>
        <dbReference type="PROSITE" id="PS50011"/>
    </source>
</evidence>
<comment type="similarity">
    <text evidence="2">Belongs to the protein kinase superfamily. CAMK Ser/Thr protein kinase family. CHEK2 subfamily.</text>
</comment>
<evidence type="ECO:0000313" key="17">
    <source>
        <dbReference type="EMBL" id="KAG0648048.1"/>
    </source>
</evidence>
<dbReference type="InterPro" id="IPR008271">
    <property type="entry name" value="Ser/Thr_kinase_AS"/>
</dbReference>
<feature type="compositionally biased region" description="Basic and acidic residues" evidence="14">
    <location>
        <begin position="1209"/>
        <end position="1229"/>
    </location>
</feature>
<dbReference type="PROSITE" id="PS00107">
    <property type="entry name" value="PROTEIN_KINASE_ATP"/>
    <property type="match status" value="1"/>
</dbReference>
<dbReference type="PANTHER" id="PTHR24348:SF22">
    <property type="entry name" value="NON-SPECIFIC SERINE_THREONINE PROTEIN KINASE"/>
    <property type="match status" value="1"/>
</dbReference>
<dbReference type="InterPro" id="IPR017441">
    <property type="entry name" value="Protein_kinase_ATP_BS"/>
</dbReference>
<evidence type="ECO:0000256" key="10">
    <source>
        <dbReference type="ARBA" id="ARBA00030237"/>
    </source>
</evidence>
<evidence type="ECO:0000256" key="8">
    <source>
        <dbReference type="ARBA" id="ARBA00022840"/>
    </source>
</evidence>
<feature type="compositionally biased region" description="Polar residues" evidence="14">
    <location>
        <begin position="749"/>
        <end position="758"/>
    </location>
</feature>
<organism evidence="17 18">
    <name type="scientific">Hyphodiscus hymeniophilus</name>
    <dbReference type="NCBI Taxonomy" id="353542"/>
    <lineage>
        <taxon>Eukaryota</taxon>
        <taxon>Fungi</taxon>
        <taxon>Dikarya</taxon>
        <taxon>Ascomycota</taxon>
        <taxon>Pezizomycotina</taxon>
        <taxon>Leotiomycetes</taxon>
        <taxon>Helotiales</taxon>
        <taxon>Hyphodiscaceae</taxon>
        <taxon>Hyphodiscus</taxon>
    </lineage>
</organism>
<dbReference type="GO" id="GO:0005776">
    <property type="term" value="C:autophagosome"/>
    <property type="evidence" value="ECO:0007669"/>
    <property type="project" value="TreeGrafter"/>
</dbReference>
<keyword evidence="9" id="KW-0072">Autophagy</keyword>
<proteinExistence type="inferred from homology"/>
<accession>A0A9P6VHY3</accession>
<keyword evidence="6 13" id="KW-0547">Nucleotide-binding</keyword>
<keyword evidence="4" id="KW-0723">Serine/threonine-protein kinase</keyword>
<gene>
    <name evidence="17" type="ORF">D0Z07_5716</name>
</gene>
<dbReference type="PROSITE" id="PS00108">
    <property type="entry name" value="PROTEIN_KINASE_ST"/>
    <property type="match status" value="1"/>
</dbReference>
<dbReference type="Gene3D" id="1.10.510.10">
    <property type="entry name" value="Transferase(Phosphotransferase) domain 1"/>
    <property type="match status" value="1"/>
</dbReference>
<dbReference type="SMART" id="SM00240">
    <property type="entry name" value="FHA"/>
    <property type="match status" value="1"/>
</dbReference>
<dbReference type="SUPFAM" id="SSF49879">
    <property type="entry name" value="SMAD/FHA domain"/>
    <property type="match status" value="1"/>
</dbReference>
<evidence type="ECO:0000256" key="1">
    <source>
        <dbReference type="ARBA" id="ARBA00004623"/>
    </source>
</evidence>
<protein>
    <recommendedName>
        <fullName evidence="3">non-specific serine/threonine protein kinase</fullName>
        <ecNumber evidence="3">2.7.11.1</ecNumber>
    </recommendedName>
    <alternativeName>
        <fullName evidence="10">Autophagy-related protein 1</fullName>
    </alternativeName>
</protein>
<feature type="binding site" evidence="13">
    <location>
        <position position="351"/>
    </location>
    <ligand>
        <name>ATP</name>
        <dbReference type="ChEBI" id="CHEBI:30616"/>
    </ligand>
</feature>